<dbReference type="InterPro" id="IPR037401">
    <property type="entry name" value="SnoaL-like"/>
</dbReference>
<dbReference type="SUPFAM" id="SSF54427">
    <property type="entry name" value="NTF2-like"/>
    <property type="match status" value="1"/>
</dbReference>
<evidence type="ECO:0000259" key="1">
    <source>
        <dbReference type="Pfam" id="PF13577"/>
    </source>
</evidence>
<name>A0AAV9NHZ9_9EURO</name>
<dbReference type="AlphaFoldDB" id="A0AAV9NHZ9"/>
<sequence length="164" mass="18043">MSQPTTRTTSTKLPGLTPREAVADALHRCILGIDTNDLTLLESAIVTDASTSLTIDNTTTIEGWESVQPLLARTFALVTTHVVTNVRVELKDDDADTASLSAHAVAYHMKPEDAFVERDASYTAGTLYFMDLVSDAGQGGLWKIKRWEIRRLWTSGDRTVVHPE</sequence>
<dbReference type="InterPro" id="IPR032710">
    <property type="entry name" value="NTF2-like_dom_sf"/>
</dbReference>
<dbReference type="GeneID" id="89979015"/>
<protein>
    <recommendedName>
        <fullName evidence="1">SnoaL-like domain-containing protein</fullName>
    </recommendedName>
</protein>
<feature type="domain" description="SnoaL-like" evidence="1">
    <location>
        <begin position="17"/>
        <end position="147"/>
    </location>
</feature>
<dbReference type="Gene3D" id="3.10.450.50">
    <property type="match status" value="1"/>
</dbReference>
<proteinExistence type="predicted"/>
<accession>A0AAV9NHZ9</accession>
<evidence type="ECO:0000313" key="3">
    <source>
        <dbReference type="Proteomes" id="UP001358417"/>
    </source>
</evidence>
<comment type="caution">
    <text evidence="2">The sequence shown here is derived from an EMBL/GenBank/DDBJ whole genome shotgun (WGS) entry which is preliminary data.</text>
</comment>
<keyword evidence="3" id="KW-1185">Reference proteome</keyword>
<dbReference type="RefSeq" id="XP_064709120.1">
    <property type="nucleotide sequence ID" value="XM_064854394.1"/>
</dbReference>
<dbReference type="Pfam" id="PF13577">
    <property type="entry name" value="SnoaL_4"/>
    <property type="match status" value="1"/>
</dbReference>
<evidence type="ECO:0000313" key="2">
    <source>
        <dbReference type="EMBL" id="KAK5058597.1"/>
    </source>
</evidence>
<dbReference type="EMBL" id="JAVRRD010000005">
    <property type="protein sequence ID" value="KAK5058597.1"/>
    <property type="molecule type" value="Genomic_DNA"/>
</dbReference>
<reference evidence="2 3" key="1">
    <citation type="submission" date="2023-08" db="EMBL/GenBank/DDBJ databases">
        <title>Black Yeasts Isolated from many extreme environments.</title>
        <authorList>
            <person name="Coleine C."/>
            <person name="Stajich J.E."/>
            <person name="Selbmann L."/>
        </authorList>
    </citation>
    <scope>NUCLEOTIDE SEQUENCE [LARGE SCALE GENOMIC DNA]</scope>
    <source>
        <strain evidence="2 3">CCFEE 5792</strain>
    </source>
</reference>
<organism evidence="2 3">
    <name type="scientific">Exophiala bonariae</name>
    <dbReference type="NCBI Taxonomy" id="1690606"/>
    <lineage>
        <taxon>Eukaryota</taxon>
        <taxon>Fungi</taxon>
        <taxon>Dikarya</taxon>
        <taxon>Ascomycota</taxon>
        <taxon>Pezizomycotina</taxon>
        <taxon>Eurotiomycetes</taxon>
        <taxon>Chaetothyriomycetidae</taxon>
        <taxon>Chaetothyriales</taxon>
        <taxon>Herpotrichiellaceae</taxon>
        <taxon>Exophiala</taxon>
    </lineage>
</organism>
<dbReference type="Proteomes" id="UP001358417">
    <property type="component" value="Unassembled WGS sequence"/>
</dbReference>
<gene>
    <name evidence="2" type="ORF">LTR84_010860</name>
</gene>